<dbReference type="Proteomes" id="UP001255416">
    <property type="component" value="Unassembled WGS sequence"/>
</dbReference>
<keyword evidence="2" id="KW-1185">Reference proteome</keyword>
<protein>
    <submittedName>
        <fullName evidence="1">Uncharacterized protein</fullName>
    </submittedName>
</protein>
<accession>A0ABU3VAE0</accession>
<organism evidence="1 2">
    <name type="scientific">Sedimentitalea todarodis</name>
    <dbReference type="NCBI Taxonomy" id="1631240"/>
    <lineage>
        <taxon>Bacteria</taxon>
        <taxon>Pseudomonadati</taxon>
        <taxon>Pseudomonadota</taxon>
        <taxon>Alphaproteobacteria</taxon>
        <taxon>Rhodobacterales</taxon>
        <taxon>Paracoccaceae</taxon>
        <taxon>Sedimentitalea</taxon>
    </lineage>
</organism>
<evidence type="ECO:0000313" key="2">
    <source>
        <dbReference type="Proteomes" id="UP001255416"/>
    </source>
</evidence>
<sequence length="104" mass="11427">MAKDGDLVLPAPETEAGFAPLVVFDVEPARPVEFMAGSVAVRLDGAKPADRIAKSARARRWRMIFPSIPLAHRRMEHSPRGRVRILVATQSVEFRKGHDEGGKA</sequence>
<reference evidence="2" key="1">
    <citation type="submission" date="2023-05" db="EMBL/GenBank/DDBJ databases">
        <title>Sedimentitalea sp. nov. JM2-8.</title>
        <authorList>
            <person name="Huang J."/>
        </authorList>
    </citation>
    <scope>NUCLEOTIDE SEQUENCE [LARGE SCALE GENOMIC DNA]</scope>
    <source>
        <strain evidence="2">KHS03</strain>
    </source>
</reference>
<evidence type="ECO:0000313" key="1">
    <source>
        <dbReference type="EMBL" id="MDU9003146.1"/>
    </source>
</evidence>
<dbReference type="RefSeq" id="WP_316773784.1">
    <property type="nucleotide sequence ID" value="NZ_JASMWN010000002.1"/>
</dbReference>
<dbReference type="EMBL" id="JASMWN010000002">
    <property type="protein sequence ID" value="MDU9003146.1"/>
    <property type="molecule type" value="Genomic_DNA"/>
</dbReference>
<comment type="caution">
    <text evidence="1">The sequence shown here is derived from an EMBL/GenBank/DDBJ whole genome shotgun (WGS) entry which is preliminary data.</text>
</comment>
<proteinExistence type="predicted"/>
<name>A0ABU3VAE0_9RHOB</name>
<gene>
    <name evidence="1" type="ORF">QO231_04660</name>
</gene>